<evidence type="ECO:0000313" key="8">
    <source>
        <dbReference type="EMBL" id="NLR92967.1"/>
    </source>
</evidence>
<dbReference type="SUPFAM" id="SSF54534">
    <property type="entry name" value="FKBP-like"/>
    <property type="match status" value="1"/>
</dbReference>
<dbReference type="GO" id="GO:0003755">
    <property type="term" value="F:peptidyl-prolyl cis-trans isomerase activity"/>
    <property type="evidence" value="ECO:0007669"/>
    <property type="project" value="UniProtKB-KW"/>
</dbReference>
<gene>
    <name evidence="8" type="ORF">HGP29_17275</name>
</gene>
<evidence type="ECO:0000259" key="7">
    <source>
        <dbReference type="PROSITE" id="PS50059"/>
    </source>
</evidence>
<dbReference type="EC" id="5.2.1.8" evidence="2 5"/>
<comment type="catalytic activity">
    <reaction evidence="1 5">
        <text>[protein]-peptidylproline (omega=180) = [protein]-peptidylproline (omega=0)</text>
        <dbReference type="Rhea" id="RHEA:16237"/>
        <dbReference type="Rhea" id="RHEA-COMP:10747"/>
        <dbReference type="Rhea" id="RHEA-COMP:10748"/>
        <dbReference type="ChEBI" id="CHEBI:83833"/>
        <dbReference type="ChEBI" id="CHEBI:83834"/>
        <dbReference type="EC" id="5.2.1.8"/>
    </reaction>
</comment>
<dbReference type="InterPro" id="IPR001179">
    <property type="entry name" value="PPIase_FKBP_dom"/>
</dbReference>
<evidence type="ECO:0000256" key="1">
    <source>
        <dbReference type="ARBA" id="ARBA00000971"/>
    </source>
</evidence>
<feature type="chain" id="PRO_5030546134" description="peptidylprolyl isomerase" evidence="6">
    <location>
        <begin position="27"/>
        <end position="379"/>
    </location>
</feature>
<feature type="domain" description="PPIase FKBP-type" evidence="7">
    <location>
        <begin position="257"/>
        <end position="378"/>
    </location>
</feature>
<dbReference type="EMBL" id="JABAIL010000005">
    <property type="protein sequence ID" value="NLR92967.1"/>
    <property type="molecule type" value="Genomic_DNA"/>
</dbReference>
<dbReference type="InterPro" id="IPR046357">
    <property type="entry name" value="PPIase_dom_sf"/>
</dbReference>
<evidence type="ECO:0000256" key="4">
    <source>
        <dbReference type="ARBA" id="ARBA00023235"/>
    </source>
</evidence>
<dbReference type="InterPro" id="IPR050689">
    <property type="entry name" value="FKBP-type_PPIase"/>
</dbReference>
<accession>A0A7X8SMN1</accession>
<evidence type="ECO:0000256" key="5">
    <source>
        <dbReference type="PROSITE-ProRule" id="PRU00277"/>
    </source>
</evidence>
<dbReference type="AlphaFoldDB" id="A0A7X8SMN1"/>
<feature type="signal peptide" evidence="6">
    <location>
        <begin position="1"/>
        <end position="26"/>
    </location>
</feature>
<dbReference type="PROSITE" id="PS50059">
    <property type="entry name" value="FKBP_PPIASE"/>
    <property type="match status" value="1"/>
</dbReference>
<dbReference type="PANTHER" id="PTHR10516">
    <property type="entry name" value="PEPTIDYL-PROLYL CIS-TRANS ISOMERASE"/>
    <property type="match status" value="1"/>
</dbReference>
<dbReference type="RefSeq" id="WP_168883680.1">
    <property type="nucleotide sequence ID" value="NZ_JABAIL010000005.1"/>
</dbReference>
<keyword evidence="9" id="KW-1185">Reference proteome</keyword>
<organism evidence="8 9">
    <name type="scientific">Flammeovirga agarivorans</name>
    <dbReference type="NCBI Taxonomy" id="2726742"/>
    <lineage>
        <taxon>Bacteria</taxon>
        <taxon>Pseudomonadati</taxon>
        <taxon>Bacteroidota</taxon>
        <taxon>Cytophagia</taxon>
        <taxon>Cytophagales</taxon>
        <taxon>Flammeovirgaceae</taxon>
        <taxon>Flammeovirga</taxon>
    </lineage>
</organism>
<name>A0A7X8SMN1_9BACT</name>
<reference evidence="8 9" key="1">
    <citation type="submission" date="2020-04" db="EMBL/GenBank/DDBJ databases">
        <title>Flammeovirga sp. SR4, a novel species isolated from seawater.</title>
        <authorList>
            <person name="Wang X."/>
        </authorList>
    </citation>
    <scope>NUCLEOTIDE SEQUENCE [LARGE SCALE GENOMIC DNA]</scope>
    <source>
        <strain evidence="8 9">SR4</strain>
    </source>
</reference>
<proteinExistence type="predicted"/>
<sequence length="379" mass="41992">MNNTYKFFKWVASLGLALGLSGCMHDDIVDYVAQDTETLETYLNSNNIDYYKTSTLGQGYGVYITPPDVITPLPGEPEENDVRIIQSTLDLRKFDQSLIDNEQIGSNPDELVTQVFLKDSLYTFAVRRGAICLGYLDALINMQRGPVAERVYIPSYLAFGGTASSGIGLEFNDIVTAENLKIVDVRDARSQAEYEKALALQYAADSIDGFVSAEQGLMDSTSVVATDFYGEGQDLILNDYIVKHTITEGEGDLIAVGDTVKVRYEGKFANLGSNSERAKATLVFDDNITEKDGSMPDALQVVVYSNSQDASEKNASTQVINGWYKALRSMKVGEKAIFVMPSHVAYWETGDNPNTFDLFKTIRPFKTLVFTMEIKKDEQ</sequence>
<evidence type="ECO:0000256" key="3">
    <source>
        <dbReference type="ARBA" id="ARBA00023110"/>
    </source>
</evidence>
<keyword evidence="3 5" id="KW-0697">Rotamase</keyword>
<dbReference type="PROSITE" id="PS51257">
    <property type="entry name" value="PROKAR_LIPOPROTEIN"/>
    <property type="match status" value="1"/>
</dbReference>
<dbReference type="Proteomes" id="UP000585050">
    <property type="component" value="Unassembled WGS sequence"/>
</dbReference>
<comment type="caution">
    <text evidence="8">The sequence shown here is derived from an EMBL/GenBank/DDBJ whole genome shotgun (WGS) entry which is preliminary data.</text>
</comment>
<evidence type="ECO:0000313" key="9">
    <source>
        <dbReference type="Proteomes" id="UP000585050"/>
    </source>
</evidence>
<dbReference type="PANTHER" id="PTHR10516:SF443">
    <property type="entry name" value="FK506-BINDING PROTEIN 59-RELATED"/>
    <property type="match status" value="1"/>
</dbReference>
<evidence type="ECO:0000256" key="2">
    <source>
        <dbReference type="ARBA" id="ARBA00013194"/>
    </source>
</evidence>
<evidence type="ECO:0000256" key="6">
    <source>
        <dbReference type="SAM" id="SignalP"/>
    </source>
</evidence>
<keyword evidence="6" id="KW-0732">Signal</keyword>
<keyword evidence="4 5" id="KW-0413">Isomerase</keyword>
<protein>
    <recommendedName>
        <fullName evidence="2 5">peptidylprolyl isomerase</fullName>
        <ecNumber evidence="2 5">5.2.1.8</ecNumber>
    </recommendedName>
</protein>
<dbReference type="Pfam" id="PF00254">
    <property type="entry name" value="FKBP_C"/>
    <property type="match status" value="1"/>
</dbReference>
<dbReference type="Gene3D" id="3.10.50.40">
    <property type="match status" value="1"/>
</dbReference>